<gene>
    <name evidence="3" type="ORF">V5N11_004519</name>
</gene>
<feature type="domain" description="TIR" evidence="2">
    <location>
        <begin position="13"/>
        <end position="129"/>
    </location>
</feature>
<evidence type="ECO:0000259" key="2">
    <source>
        <dbReference type="PROSITE" id="PS50104"/>
    </source>
</evidence>
<keyword evidence="4" id="KW-1185">Reference proteome</keyword>
<dbReference type="InterPro" id="IPR000157">
    <property type="entry name" value="TIR_dom"/>
</dbReference>
<dbReference type="SMART" id="SM00255">
    <property type="entry name" value="TIR"/>
    <property type="match status" value="1"/>
</dbReference>
<dbReference type="Pfam" id="PF01582">
    <property type="entry name" value="TIR"/>
    <property type="match status" value="1"/>
</dbReference>
<dbReference type="EMBL" id="JBANAX010000059">
    <property type="protein sequence ID" value="KAL1223983.1"/>
    <property type="molecule type" value="Genomic_DNA"/>
</dbReference>
<dbReference type="PANTHER" id="PTHR32009">
    <property type="entry name" value="TMV RESISTANCE PROTEIN N-LIKE"/>
    <property type="match status" value="1"/>
</dbReference>
<accession>A0ABD1C3C9</accession>
<dbReference type="Gene3D" id="3.40.50.10140">
    <property type="entry name" value="Toll/interleukin-1 receptor homology (TIR) domain"/>
    <property type="match status" value="1"/>
</dbReference>
<dbReference type="Proteomes" id="UP001558713">
    <property type="component" value="Unassembled WGS sequence"/>
</dbReference>
<evidence type="ECO:0000256" key="1">
    <source>
        <dbReference type="ARBA" id="ARBA00023027"/>
    </source>
</evidence>
<dbReference type="FunFam" id="3.40.50.10140:FF:000007">
    <property type="entry name" value="Disease resistance protein (TIR-NBS-LRR class)"/>
    <property type="match status" value="1"/>
</dbReference>
<keyword evidence="1" id="KW-0520">NAD</keyword>
<reference evidence="3 4" key="1">
    <citation type="submission" date="2024-04" db="EMBL/GenBank/DDBJ databases">
        <title>Genome assembly C_amara_ONT_v2.</title>
        <authorList>
            <person name="Yant L."/>
            <person name="Moore C."/>
            <person name="Slenker M."/>
        </authorList>
    </citation>
    <scope>NUCLEOTIDE SEQUENCE [LARGE SCALE GENOMIC DNA]</scope>
    <source>
        <tissue evidence="3">Leaf</tissue>
    </source>
</reference>
<dbReference type="SUPFAM" id="SSF52200">
    <property type="entry name" value="Toll/Interleukin receptor TIR domain"/>
    <property type="match status" value="1"/>
</dbReference>
<dbReference type="PROSITE" id="PS50104">
    <property type="entry name" value="TIR"/>
    <property type="match status" value="1"/>
</dbReference>
<comment type="caution">
    <text evidence="3">The sequence shown here is derived from an EMBL/GenBank/DDBJ whole genome shotgun (WGS) entry which is preliminary data.</text>
</comment>
<sequence length="129" mass="14920">MAASSSNNETTPPQYQVFINFRGDELRNSFVGFLVETMRTKNVNVFIDESEIKGRSLDYLFKRIEESRIAVAIFSKRYTESHWCLDELVKMKEQMEEGKLVVIPVFYKLEPAVCKNLEGDFGGYFKTLA</sequence>
<name>A0ABD1C3C9_CARAN</name>
<dbReference type="AlphaFoldDB" id="A0ABD1C3C9"/>
<protein>
    <submittedName>
        <fullName evidence="3">Vesicle-associated protein 1-4</fullName>
    </submittedName>
</protein>
<proteinExistence type="predicted"/>
<evidence type="ECO:0000313" key="3">
    <source>
        <dbReference type="EMBL" id="KAL1223983.1"/>
    </source>
</evidence>
<dbReference type="PANTHER" id="PTHR32009:SF65">
    <property type="entry name" value="DISEASE RESISTANCE PROTEIN (TIR-NBS-LRR CLASS) FAMILY"/>
    <property type="match status" value="1"/>
</dbReference>
<organism evidence="3 4">
    <name type="scientific">Cardamine amara subsp. amara</name>
    <dbReference type="NCBI Taxonomy" id="228776"/>
    <lineage>
        <taxon>Eukaryota</taxon>
        <taxon>Viridiplantae</taxon>
        <taxon>Streptophyta</taxon>
        <taxon>Embryophyta</taxon>
        <taxon>Tracheophyta</taxon>
        <taxon>Spermatophyta</taxon>
        <taxon>Magnoliopsida</taxon>
        <taxon>eudicotyledons</taxon>
        <taxon>Gunneridae</taxon>
        <taxon>Pentapetalae</taxon>
        <taxon>rosids</taxon>
        <taxon>malvids</taxon>
        <taxon>Brassicales</taxon>
        <taxon>Brassicaceae</taxon>
        <taxon>Cardamineae</taxon>
        <taxon>Cardamine</taxon>
    </lineage>
</organism>
<dbReference type="InterPro" id="IPR035897">
    <property type="entry name" value="Toll_tir_struct_dom_sf"/>
</dbReference>
<evidence type="ECO:0000313" key="4">
    <source>
        <dbReference type="Proteomes" id="UP001558713"/>
    </source>
</evidence>